<gene>
    <name evidence="1" type="ORF">ACFPIJ_62740</name>
</gene>
<sequence>MRLLINTDAVQFTVTKNPEPKLDGKRQQRFERGSNTPMWTVQLMALDSNGAEVLNVTVVAEDRPQVSVGQTVVPVDLVALPWANTEDGKMRSGVAFRVESLRVLVPSA</sequence>
<comment type="caution">
    <text evidence="1">The sequence shown here is derived from an EMBL/GenBank/DDBJ whole genome shotgun (WGS) entry which is preliminary data.</text>
</comment>
<keyword evidence="2" id="KW-1185">Reference proteome</keyword>
<reference evidence="2" key="1">
    <citation type="journal article" date="2019" name="Int. J. Syst. Evol. Microbiol.">
        <title>The Global Catalogue of Microorganisms (GCM) 10K type strain sequencing project: providing services to taxonomists for standard genome sequencing and annotation.</title>
        <authorList>
            <consortium name="The Broad Institute Genomics Platform"/>
            <consortium name="The Broad Institute Genome Sequencing Center for Infectious Disease"/>
            <person name="Wu L."/>
            <person name="Ma J."/>
        </authorList>
    </citation>
    <scope>NUCLEOTIDE SEQUENCE [LARGE SCALE GENOMIC DNA]</scope>
    <source>
        <strain evidence="2">CGMCC 4.7152</strain>
    </source>
</reference>
<dbReference type="EMBL" id="JBHSIU010000131">
    <property type="protein sequence ID" value="MFC5008418.1"/>
    <property type="molecule type" value="Genomic_DNA"/>
</dbReference>
<dbReference type="Proteomes" id="UP001595912">
    <property type="component" value="Unassembled WGS sequence"/>
</dbReference>
<proteinExistence type="predicted"/>
<organism evidence="1 2">
    <name type="scientific">Dactylosporangium cerinum</name>
    <dbReference type="NCBI Taxonomy" id="1434730"/>
    <lineage>
        <taxon>Bacteria</taxon>
        <taxon>Bacillati</taxon>
        <taxon>Actinomycetota</taxon>
        <taxon>Actinomycetes</taxon>
        <taxon>Micromonosporales</taxon>
        <taxon>Micromonosporaceae</taxon>
        <taxon>Dactylosporangium</taxon>
    </lineage>
</organism>
<protein>
    <recommendedName>
        <fullName evidence="3">Regulatory protein</fullName>
    </recommendedName>
</protein>
<dbReference type="RefSeq" id="WP_380129119.1">
    <property type="nucleotide sequence ID" value="NZ_JBHSIU010000131.1"/>
</dbReference>
<accession>A0ABV9WN36</accession>
<evidence type="ECO:0000313" key="1">
    <source>
        <dbReference type="EMBL" id="MFC5008418.1"/>
    </source>
</evidence>
<evidence type="ECO:0008006" key="3">
    <source>
        <dbReference type="Google" id="ProtNLM"/>
    </source>
</evidence>
<name>A0ABV9WN36_9ACTN</name>
<evidence type="ECO:0000313" key="2">
    <source>
        <dbReference type="Proteomes" id="UP001595912"/>
    </source>
</evidence>